<evidence type="ECO:0000256" key="1">
    <source>
        <dbReference type="SAM" id="MobiDB-lite"/>
    </source>
</evidence>
<feature type="compositionally biased region" description="Basic and acidic residues" evidence="1">
    <location>
        <begin position="54"/>
        <end position="66"/>
    </location>
</feature>
<accession>A0AA40EHK3</accession>
<feature type="region of interest" description="Disordered" evidence="1">
    <location>
        <begin position="34"/>
        <end position="108"/>
    </location>
</feature>
<dbReference type="AlphaFoldDB" id="A0AA40EHK3"/>
<dbReference type="Proteomes" id="UP001172155">
    <property type="component" value="Unassembled WGS sequence"/>
</dbReference>
<proteinExistence type="predicted"/>
<evidence type="ECO:0000313" key="2">
    <source>
        <dbReference type="EMBL" id="KAK0738381.1"/>
    </source>
</evidence>
<feature type="compositionally biased region" description="Basic and acidic residues" evidence="1">
    <location>
        <begin position="562"/>
        <end position="571"/>
    </location>
</feature>
<feature type="region of interest" description="Disordered" evidence="1">
    <location>
        <begin position="505"/>
        <end position="602"/>
    </location>
</feature>
<sequence length="602" mass="61292">MGSPIRKILDDDSESCFGDGELLDTLFGDVTDSLSKSGKNPLVGNGENNLSANIKKDSLFGGDGDHGSLSANSKEDSLFGDEDSLFGDDGGGSLFGDGEDFGSPREATAPTTVTPVAPAPALPAFPRPTQVPAASSASPARPFVAAAPAGAYGVIATPVAPSVPSPAPSFVATPAGAYGAATAGAPVAPSVTPSPEPSFVAAPAGAYSPVLAVAPASPVVAFPASPVVAAPASPVVAAPASPVVAAPASPVVAAPASPVVAAPASPVVAAPATPVAAALTSPYEDEAALANSADNDAGVIGVDQIPGFQYRTAATQQRLHLLSTIDAIEADGADVAEYLAPFLTLSIKYKFEDLSEALEIDEGTRKKALTPAIKQWLAASEEQRGLLDHTAADTTPFNLSRLDTKVSLLAASVGMLRGNHGVAWFGGETRTLVWPRDSTVICFHFARLLYRVLVIHRQAEKNRIRKHPEALPPAPVSAPAQAVPALVSAPAQAASAAAQATSAPAQMSAPAAPGTPGNPIDVETFSPAPLRSGSEESPIVLDPPTPVTPAVHDSSEDITPEPARRTPPELPRKKRKQPDWLKGSVDHHVLGGFGLGKRVRRG</sequence>
<reference evidence="2" key="1">
    <citation type="submission" date="2023-06" db="EMBL/GenBank/DDBJ databases">
        <title>Genome-scale phylogeny and comparative genomics of the fungal order Sordariales.</title>
        <authorList>
            <consortium name="Lawrence Berkeley National Laboratory"/>
            <person name="Hensen N."/>
            <person name="Bonometti L."/>
            <person name="Westerberg I."/>
            <person name="Brannstrom I.O."/>
            <person name="Guillou S."/>
            <person name="Cros-Aarteil S."/>
            <person name="Calhoun S."/>
            <person name="Haridas S."/>
            <person name="Kuo A."/>
            <person name="Mondo S."/>
            <person name="Pangilinan J."/>
            <person name="Riley R."/>
            <person name="LaButti K."/>
            <person name="Andreopoulos B."/>
            <person name="Lipzen A."/>
            <person name="Chen C."/>
            <person name="Yanf M."/>
            <person name="Daum C."/>
            <person name="Ng V."/>
            <person name="Clum A."/>
            <person name="Steindorff A."/>
            <person name="Ohm R."/>
            <person name="Martin F."/>
            <person name="Silar P."/>
            <person name="Natvig D."/>
            <person name="Lalanne C."/>
            <person name="Gautier V."/>
            <person name="Ament-velasquez S.L."/>
            <person name="Kruys A."/>
            <person name="Hutchinson M.I."/>
            <person name="Powell A.J."/>
            <person name="Barry K."/>
            <person name="Miller A.N."/>
            <person name="Grigoriev I.V."/>
            <person name="Debuchy R."/>
            <person name="Gladieux P."/>
            <person name="Thoren M.H."/>
            <person name="Johannesson H."/>
        </authorList>
    </citation>
    <scope>NUCLEOTIDE SEQUENCE</scope>
    <source>
        <strain evidence="2">SMH3187-1</strain>
    </source>
</reference>
<keyword evidence="3" id="KW-1185">Reference proteome</keyword>
<dbReference type="EMBL" id="JAUKUD010000007">
    <property type="protein sequence ID" value="KAK0738381.1"/>
    <property type="molecule type" value="Genomic_DNA"/>
</dbReference>
<gene>
    <name evidence="2" type="ORF">B0T18DRAFT_394680</name>
</gene>
<comment type="caution">
    <text evidence="2">The sequence shown here is derived from an EMBL/GenBank/DDBJ whole genome shotgun (WGS) entry which is preliminary data.</text>
</comment>
<protein>
    <submittedName>
        <fullName evidence="2">Uncharacterized protein</fullName>
    </submittedName>
</protein>
<name>A0AA40EHK3_9PEZI</name>
<organism evidence="2 3">
    <name type="scientific">Schizothecium vesticola</name>
    <dbReference type="NCBI Taxonomy" id="314040"/>
    <lineage>
        <taxon>Eukaryota</taxon>
        <taxon>Fungi</taxon>
        <taxon>Dikarya</taxon>
        <taxon>Ascomycota</taxon>
        <taxon>Pezizomycotina</taxon>
        <taxon>Sordariomycetes</taxon>
        <taxon>Sordariomycetidae</taxon>
        <taxon>Sordariales</taxon>
        <taxon>Schizotheciaceae</taxon>
        <taxon>Schizothecium</taxon>
    </lineage>
</organism>
<evidence type="ECO:0000313" key="3">
    <source>
        <dbReference type="Proteomes" id="UP001172155"/>
    </source>
</evidence>